<feature type="domain" description="HTH lacI-type" evidence="4">
    <location>
        <begin position="13"/>
        <end position="67"/>
    </location>
</feature>
<dbReference type="Proteomes" id="UP000697927">
    <property type="component" value="Unassembled WGS sequence"/>
</dbReference>
<dbReference type="RefSeq" id="WP_167605512.1">
    <property type="nucleotide sequence ID" value="NZ_SOYS01000001.1"/>
</dbReference>
<dbReference type="InterPro" id="IPR046335">
    <property type="entry name" value="LacI/GalR-like_sensor"/>
</dbReference>
<name>A0ABX0VGW2_9ENTR</name>
<keyword evidence="6" id="KW-1185">Reference proteome</keyword>
<dbReference type="Gene3D" id="1.10.260.40">
    <property type="entry name" value="lambda repressor-like DNA-binding domains"/>
    <property type="match status" value="1"/>
</dbReference>
<dbReference type="SMART" id="SM00354">
    <property type="entry name" value="HTH_LACI"/>
    <property type="match status" value="1"/>
</dbReference>
<keyword evidence="1" id="KW-0805">Transcription regulation</keyword>
<dbReference type="GO" id="GO:0003677">
    <property type="term" value="F:DNA binding"/>
    <property type="evidence" value="ECO:0007669"/>
    <property type="project" value="UniProtKB-KW"/>
</dbReference>
<dbReference type="Pfam" id="PF13377">
    <property type="entry name" value="Peripla_BP_3"/>
    <property type="match status" value="1"/>
</dbReference>
<proteinExistence type="predicted"/>
<dbReference type="SUPFAM" id="SSF47413">
    <property type="entry name" value="lambda repressor-like DNA-binding domains"/>
    <property type="match status" value="1"/>
</dbReference>
<dbReference type="PROSITE" id="PS50932">
    <property type="entry name" value="HTH_LACI_2"/>
    <property type="match status" value="1"/>
</dbReference>
<accession>A0ABX0VGW2</accession>
<dbReference type="SUPFAM" id="SSF53822">
    <property type="entry name" value="Periplasmic binding protein-like I"/>
    <property type="match status" value="1"/>
</dbReference>
<dbReference type="Pfam" id="PF00356">
    <property type="entry name" value="LacI"/>
    <property type="match status" value="1"/>
</dbReference>
<evidence type="ECO:0000256" key="3">
    <source>
        <dbReference type="ARBA" id="ARBA00023163"/>
    </source>
</evidence>
<dbReference type="CDD" id="cd01392">
    <property type="entry name" value="HTH_LacI"/>
    <property type="match status" value="1"/>
</dbReference>
<evidence type="ECO:0000256" key="1">
    <source>
        <dbReference type="ARBA" id="ARBA00023015"/>
    </source>
</evidence>
<keyword evidence="3" id="KW-0804">Transcription</keyword>
<dbReference type="Gene3D" id="3.40.50.2300">
    <property type="match status" value="2"/>
</dbReference>
<dbReference type="EMBL" id="SOYS01000001">
    <property type="protein sequence ID" value="NIY46019.1"/>
    <property type="molecule type" value="Genomic_DNA"/>
</dbReference>
<dbReference type="CDD" id="cd01575">
    <property type="entry name" value="PBP1_GntR"/>
    <property type="match status" value="1"/>
</dbReference>
<comment type="caution">
    <text evidence="5">The sequence shown here is derived from an EMBL/GenBank/DDBJ whole genome shotgun (WGS) entry which is preliminary data.</text>
</comment>
<protein>
    <submittedName>
        <fullName evidence="5">LacI family DNA-binding transcriptional regulator</fullName>
    </submittedName>
</protein>
<dbReference type="PANTHER" id="PTHR30146">
    <property type="entry name" value="LACI-RELATED TRANSCRIPTIONAL REPRESSOR"/>
    <property type="match status" value="1"/>
</dbReference>
<sequence>MSITRKRRSTGKVTLADVAQLAGVGTMTVSRALRTPDQVSDKLREKIEAAVTELGYMPNLAASALASASSYTIAMVVPGLAESGCTEMFAGLQQVLQPAGYQIVLAESQHRLEQEEKLLETLLTSNLAAAILLSADHSDTVRNWLTHASIPVLEIGATREDPIDMNIGIDNVAAMFELTEMLIKRGYQNIGLLCARQEQWIFQQHLQGWYKAMLRHHMSPNRVINAAAPPVFSTGTAQLPEFLLAWPELDALVCVSDELACGALYECQRRRIKVPDDLAVVGFGDSDVSRVCQPALTTIAVPHRKIGIEAGRALLARINDEPWDANPTIASSLCIRDSC</sequence>
<evidence type="ECO:0000313" key="5">
    <source>
        <dbReference type="EMBL" id="NIY46019.1"/>
    </source>
</evidence>
<evidence type="ECO:0000313" key="6">
    <source>
        <dbReference type="Proteomes" id="UP000697927"/>
    </source>
</evidence>
<evidence type="ECO:0000259" key="4">
    <source>
        <dbReference type="PROSITE" id="PS50932"/>
    </source>
</evidence>
<dbReference type="InterPro" id="IPR028082">
    <property type="entry name" value="Peripla_BP_I"/>
</dbReference>
<organism evidence="5 6">
    <name type="scientific">Cedecea colo</name>
    <dbReference type="NCBI Taxonomy" id="2552946"/>
    <lineage>
        <taxon>Bacteria</taxon>
        <taxon>Pseudomonadati</taxon>
        <taxon>Pseudomonadota</taxon>
        <taxon>Gammaproteobacteria</taxon>
        <taxon>Enterobacterales</taxon>
        <taxon>Enterobacteriaceae</taxon>
        <taxon>Cedecea</taxon>
    </lineage>
</organism>
<dbReference type="PANTHER" id="PTHR30146:SF33">
    <property type="entry name" value="TRANSCRIPTIONAL REGULATOR"/>
    <property type="match status" value="1"/>
</dbReference>
<dbReference type="InterPro" id="IPR000843">
    <property type="entry name" value="HTH_LacI"/>
</dbReference>
<dbReference type="InterPro" id="IPR010982">
    <property type="entry name" value="Lambda_DNA-bd_dom_sf"/>
</dbReference>
<evidence type="ECO:0000256" key="2">
    <source>
        <dbReference type="ARBA" id="ARBA00023125"/>
    </source>
</evidence>
<gene>
    <name evidence="5" type="ORF">E2L00_00400</name>
</gene>
<dbReference type="PROSITE" id="PS00356">
    <property type="entry name" value="HTH_LACI_1"/>
    <property type="match status" value="1"/>
</dbReference>
<reference evidence="5 6" key="1">
    <citation type="journal article" date="2020" name="Microorganisms">
        <title>Polyphasic Characterisation of Cedecea colo sp. nov., a New Enteric Bacterium Isolated from the Koala Hindgut.</title>
        <authorList>
            <person name="Boath J.M."/>
            <person name="Dakhal S."/>
            <person name="Van T.T.H."/>
            <person name="Moore R.J."/>
            <person name="Dekiwadia C."/>
            <person name="Macreadie I.G."/>
        </authorList>
    </citation>
    <scope>NUCLEOTIDE SEQUENCE [LARGE SCALE GENOMIC DNA]</scope>
    <source>
        <strain evidence="5 6">ZA</strain>
    </source>
</reference>
<keyword evidence="2 5" id="KW-0238">DNA-binding</keyword>